<dbReference type="SUPFAM" id="SSF49785">
    <property type="entry name" value="Galactose-binding domain-like"/>
    <property type="match status" value="1"/>
</dbReference>
<dbReference type="InterPro" id="IPR036852">
    <property type="entry name" value="Peptidase_S8/S53_dom_sf"/>
</dbReference>
<evidence type="ECO:0000256" key="8">
    <source>
        <dbReference type="PROSITE-ProRule" id="PRU01240"/>
    </source>
</evidence>
<dbReference type="EMBL" id="CP017834">
    <property type="protein sequence ID" value="APJ04908.1"/>
    <property type="molecule type" value="Genomic_DNA"/>
</dbReference>
<dbReference type="InterPro" id="IPR000209">
    <property type="entry name" value="Peptidase_S8/S53_dom"/>
</dbReference>
<dbReference type="Pfam" id="PF00082">
    <property type="entry name" value="Peptidase_S8"/>
    <property type="match status" value="1"/>
</dbReference>
<dbReference type="Pfam" id="PF01483">
    <property type="entry name" value="P_proprotein"/>
    <property type="match status" value="1"/>
</dbReference>
<evidence type="ECO:0000256" key="7">
    <source>
        <dbReference type="PIRSR" id="PIRSR615500-1"/>
    </source>
</evidence>
<dbReference type="RefSeq" id="WP_148698668.1">
    <property type="nucleotide sequence ID" value="NZ_CP017834.1"/>
</dbReference>
<dbReference type="PROSITE" id="PS00136">
    <property type="entry name" value="SUBTILASE_ASP"/>
    <property type="match status" value="1"/>
</dbReference>
<dbReference type="InterPro" id="IPR034182">
    <property type="entry name" value="Kexin/furin"/>
</dbReference>
<dbReference type="InterPro" id="IPR023828">
    <property type="entry name" value="Peptidase_S8_Ser-AS"/>
</dbReference>
<evidence type="ECO:0000256" key="3">
    <source>
        <dbReference type="ARBA" id="ARBA00022729"/>
    </source>
</evidence>
<dbReference type="PROSITE" id="PS51829">
    <property type="entry name" value="P_HOMO_B"/>
    <property type="match status" value="1"/>
</dbReference>
<dbReference type="PROSITE" id="PS00138">
    <property type="entry name" value="SUBTILASE_SER"/>
    <property type="match status" value="1"/>
</dbReference>
<dbReference type="InterPro" id="IPR008979">
    <property type="entry name" value="Galactose-bd-like_sf"/>
</dbReference>
<dbReference type="GO" id="GO:0016020">
    <property type="term" value="C:membrane"/>
    <property type="evidence" value="ECO:0007669"/>
    <property type="project" value="TreeGrafter"/>
</dbReference>
<keyword evidence="4 8" id="KW-0378">Hydrolase</keyword>
<dbReference type="PANTHER" id="PTHR42884:SF14">
    <property type="entry name" value="NEUROENDOCRINE CONVERTASE 1"/>
    <property type="match status" value="1"/>
</dbReference>
<accession>A0A1L4D3Y5</accession>
<dbReference type="STRING" id="1915309.AXG55_13800"/>
<dbReference type="AlphaFoldDB" id="A0A1L4D3Y5"/>
<feature type="active site" description="Charge relay system" evidence="7 8">
    <location>
        <position position="161"/>
    </location>
</feature>
<dbReference type="InterPro" id="IPR002884">
    <property type="entry name" value="P_dom"/>
</dbReference>
<feature type="active site" description="Charge relay system" evidence="7 8">
    <location>
        <position position="113"/>
    </location>
</feature>
<gene>
    <name evidence="10" type="ORF">AXG55_13800</name>
</gene>
<evidence type="ECO:0000256" key="6">
    <source>
        <dbReference type="ARBA" id="ARBA00022837"/>
    </source>
</evidence>
<dbReference type="Proteomes" id="UP000184731">
    <property type="component" value="Chromosome"/>
</dbReference>
<evidence type="ECO:0000256" key="2">
    <source>
        <dbReference type="ARBA" id="ARBA00022670"/>
    </source>
</evidence>
<feature type="domain" description="P/Homo B" evidence="9">
    <location>
        <begin position="515"/>
        <end position="644"/>
    </location>
</feature>
<dbReference type="PRINTS" id="PR00723">
    <property type="entry name" value="SUBTILISIN"/>
</dbReference>
<evidence type="ECO:0000313" key="10">
    <source>
        <dbReference type="EMBL" id="APJ04908.1"/>
    </source>
</evidence>
<evidence type="ECO:0000259" key="9">
    <source>
        <dbReference type="PROSITE" id="PS51829"/>
    </source>
</evidence>
<dbReference type="PANTHER" id="PTHR42884">
    <property type="entry name" value="PROPROTEIN CONVERTASE SUBTILISIN/KEXIN-RELATED"/>
    <property type="match status" value="1"/>
</dbReference>
<dbReference type="InterPro" id="IPR022398">
    <property type="entry name" value="Peptidase_S8_His-AS"/>
</dbReference>
<dbReference type="Gene3D" id="2.60.120.260">
    <property type="entry name" value="Galactose-binding domain-like"/>
    <property type="match status" value="1"/>
</dbReference>
<feature type="active site" description="Charge relay system" evidence="7 8">
    <location>
        <position position="419"/>
    </location>
</feature>
<dbReference type="OrthoDB" id="5288153at2"/>
<organism evidence="10 11">
    <name type="scientific">Silvanigrella aquatica</name>
    <dbReference type="NCBI Taxonomy" id="1915309"/>
    <lineage>
        <taxon>Bacteria</taxon>
        <taxon>Pseudomonadati</taxon>
        <taxon>Bdellovibrionota</taxon>
        <taxon>Oligoflexia</taxon>
        <taxon>Silvanigrellales</taxon>
        <taxon>Silvanigrellaceae</taxon>
        <taxon>Silvanigrella</taxon>
    </lineage>
</organism>
<evidence type="ECO:0000256" key="5">
    <source>
        <dbReference type="ARBA" id="ARBA00022825"/>
    </source>
</evidence>
<keyword evidence="5 8" id="KW-0720">Serine protease</keyword>
<dbReference type="GO" id="GO:0012505">
    <property type="term" value="C:endomembrane system"/>
    <property type="evidence" value="ECO:0007669"/>
    <property type="project" value="UniProtKB-ARBA"/>
</dbReference>
<keyword evidence="2 8" id="KW-0645">Protease</keyword>
<protein>
    <recommendedName>
        <fullName evidence="9">P/Homo B domain-containing protein</fullName>
    </recommendedName>
</protein>
<dbReference type="GO" id="GO:0005737">
    <property type="term" value="C:cytoplasm"/>
    <property type="evidence" value="ECO:0007669"/>
    <property type="project" value="UniProtKB-ARBA"/>
</dbReference>
<dbReference type="GO" id="GO:0004252">
    <property type="term" value="F:serine-type endopeptidase activity"/>
    <property type="evidence" value="ECO:0007669"/>
    <property type="project" value="UniProtKB-UniRule"/>
</dbReference>
<dbReference type="PROSITE" id="PS00137">
    <property type="entry name" value="SUBTILASE_HIS"/>
    <property type="match status" value="1"/>
</dbReference>
<evidence type="ECO:0000256" key="1">
    <source>
        <dbReference type="ARBA" id="ARBA00005325"/>
    </source>
</evidence>
<evidence type="ECO:0000256" key="4">
    <source>
        <dbReference type="ARBA" id="ARBA00022801"/>
    </source>
</evidence>
<keyword evidence="3" id="KW-0732">Signal</keyword>
<dbReference type="PROSITE" id="PS51892">
    <property type="entry name" value="SUBTILASE"/>
    <property type="match status" value="1"/>
</dbReference>
<dbReference type="CDD" id="cd04059">
    <property type="entry name" value="Peptidases_S8_Protein_convertases_Kexins_Furin-like"/>
    <property type="match status" value="1"/>
</dbReference>
<name>A0A1L4D3Y5_9BACT</name>
<evidence type="ECO:0000313" key="11">
    <source>
        <dbReference type="Proteomes" id="UP000184731"/>
    </source>
</evidence>
<reference evidence="10 11" key="1">
    <citation type="submission" date="2016-10" db="EMBL/GenBank/DDBJ databases">
        <title>Silvanigrella aquatica sp. nov., isolated from a freshwater lake located in the Black Forest, Germany, description of Silvanigrellaceae fam. nov., Silvanigrellales ord. nov., reclassification of the order Bdellovibrionales in the class Oligoflexia, reclassification of the families Bacteriovoracaceae and Halobacteriovoraceae in the new order Bacteriovoracales ord. nov., and reclassification of the family Pseudobacteriovoracaceae in the order Oligoflexiales.</title>
        <authorList>
            <person name="Hahn M.W."/>
            <person name="Schmidt J."/>
            <person name="Koll U."/>
            <person name="Rohde M."/>
            <person name="Verbag S."/>
            <person name="Pitt A."/>
            <person name="Nakai R."/>
            <person name="Naganuma T."/>
            <person name="Lang E."/>
        </authorList>
    </citation>
    <scope>NUCLEOTIDE SEQUENCE [LARGE SCALE GENOMIC DNA]</scope>
    <source>
        <strain evidence="10 11">MWH-Nonnen-W8red</strain>
    </source>
</reference>
<dbReference type="GO" id="GO:0016485">
    <property type="term" value="P:protein processing"/>
    <property type="evidence" value="ECO:0007669"/>
    <property type="project" value="TreeGrafter"/>
</dbReference>
<dbReference type="InterPro" id="IPR015500">
    <property type="entry name" value="Peptidase_S8_subtilisin-rel"/>
</dbReference>
<keyword evidence="11" id="KW-1185">Reference proteome</keyword>
<dbReference type="PROSITE" id="PS51257">
    <property type="entry name" value="PROKAR_LIPOPROTEIN"/>
    <property type="match status" value="1"/>
</dbReference>
<comment type="similarity">
    <text evidence="1">Belongs to the peptidase S8 family. Furin subfamily.</text>
</comment>
<dbReference type="InterPro" id="IPR023827">
    <property type="entry name" value="Peptidase_S8_Asp-AS"/>
</dbReference>
<keyword evidence="6" id="KW-0106">Calcium</keyword>
<proteinExistence type="inferred from homology"/>
<dbReference type="Gene3D" id="3.40.50.200">
    <property type="entry name" value="Peptidase S8/S53 domain"/>
    <property type="match status" value="1"/>
</dbReference>
<sequence>MAQNKNVLFSVSILVVSFVASCGKSNTISQQHLSENQLMTVSIQEDEELSDSYCTDLNDEQNNPLGKYQWHLKNLGQLSFATTPGRPGVDINVSRVLKDNCLSGKGVHVAVVDSGMELAHPSLQPNIDNRPNESSTWSLNFRKNLLSPFDPSPIPEDDSDHGTMVSGIIAMRSNLGFGGSGVAPRAQLAAYNVISQGSQTFQNFLDSLGGSDASNGNDIFSMSYGFSNMKQIPDDNASVRASLAAFKMGTRQLRNGKGALYVKAAGNGFSRLGMFSGWACQSAIQFNVSCQNSNMNLENSLPEVITVGAVNAHGVKSSYSTTGASLWISAPGGEYGVDKSWVEHHVNKLGDVIDWNDYRATIGEPAIVTTDVSGTRYGVSKYSKLLDKKEILGIRNEFNACDIEENKDGNYTNSMNGTSSATPITSGSIALILEANPDLTWRDVKYILAKTATKIDPDFAGVYMQLPNGESYQAEQGWLDNAAGFHFSNWYGFGLVNVGEAVSLAKNYDVDLGNYVDQYWFPKYFSAMNLVVKSGDIKGLVNSVRIPKSESLSIESVQIKVTIESKYVGDVALELTSPSGTKSIIWHAGNAFSGNGNIVDMPMQSNAFYGENSAGEWKLKVINTGLHKEDATFKGWKLKISGHK</sequence>
<dbReference type="KEGG" id="saqi:AXG55_13800"/>
<dbReference type="SUPFAM" id="SSF52743">
    <property type="entry name" value="Subtilisin-like"/>
    <property type="match status" value="1"/>
</dbReference>